<organism evidence="9 10">
    <name type="scientific">Sphingomonas aerophila</name>
    <dbReference type="NCBI Taxonomy" id="1344948"/>
    <lineage>
        <taxon>Bacteria</taxon>
        <taxon>Pseudomonadati</taxon>
        <taxon>Pseudomonadota</taxon>
        <taxon>Alphaproteobacteria</taxon>
        <taxon>Sphingomonadales</taxon>
        <taxon>Sphingomonadaceae</taxon>
        <taxon>Sphingomonas</taxon>
    </lineage>
</organism>
<dbReference type="Gene3D" id="2.170.130.10">
    <property type="entry name" value="TonB-dependent receptor, plug domain"/>
    <property type="match status" value="1"/>
</dbReference>
<evidence type="ECO:0000256" key="4">
    <source>
        <dbReference type="RuleBase" id="RU003357"/>
    </source>
</evidence>
<proteinExistence type="inferred from homology"/>
<reference evidence="9 10" key="1">
    <citation type="submission" date="2020-08" db="EMBL/GenBank/DDBJ databases">
        <title>Genomic Encyclopedia of Type Strains, Phase IV (KMG-IV): sequencing the most valuable type-strain genomes for metagenomic binning, comparative biology and taxonomic classification.</title>
        <authorList>
            <person name="Goeker M."/>
        </authorList>
    </citation>
    <scope>NUCLEOTIDE SEQUENCE [LARGE SCALE GENOMIC DNA]</scope>
    <source>
        <strain evidence="9 10">DSM 100044</strain>
    </source>
</reference>
<feature type="signal peptide" evidence="6">
    <location>
        <begin position="1"/>
        <end position="29"/>
    </location>
</feature>
<protein>
    <submittedName>
        <fullName evidence="9">Outer membrane receptor protein involved in Fe transport</fullName>
    </submittedName>
</protein>
<keyword evidence="3" id="KW-0998">Cell outer membrane</keyword>
<comment type="caution">
    <text evidence="9">The sequence shown here is derived from an EMBL/GenBank/DDBJ whole genome shotgun (WGS) entry which is preliminary data.</text>
</comment>
<evidence type="ECO:0000256" key="6">
    <source>
        <dbReference type="SAM" id="SignalP"/>
    </source>
</evidence>
<keyword evidence="6" id="KW-0732">Signal</keyword>
<keyword evidence="9" id="KW-0675">Receptor</keyword>
<feature type="domain" description="TonB-dependent receptor-like beta-barrel" evidence="7">
    <location>
        <begin position="468"/>
        <end position="1042"/>
    </location>
</feature>
<evidence type="ECO:0000256" key="3">
    <source>
        <dbReference type="ARBA" id="ARBA00023237"/>
    </source>
</evidence>
<dbReference type="InterPro" id="IPR012910">
    <property type="entry name" value="Plug_dom"/>
</dbReference>
<dbReference type="SUPFAM" id="SSF56935">
    <property type="entry name" value="Porins"/>
    <property type="match status" value="1"/>
</dbReference>
<comment type="similarity">
    <text evidence="4">Belongs to the TonB-dependent receptor family.</text>
</comment>
<dbReference type="Gene3D" id="2.40.170.20">
    <property type="entry name" value="TonB-dependent receptor, beta-barrel domain"/>
    <property type="match status" value="1"/>
</dbReference>
<dbReference type="EMBL" id="JACIJK010000006">
    <property type="protein sequence ID" value="MBB5715320.1"/>
    <property type="molecule type" value="Genomic_DNA"/>
</dbReference>
<dbReference type="RefSeq" id="WP_246348535.1">
    <property type="nucleotide sequence ID" value="NZ_JACIJK010000006.1"/>
</dbReference>
<evidence type="ECO:0000259" key="8">
    <source>
        <dbReference type="Pfam" id="PF07715"/>
    </source>
</evidence>
<dbReference type="InterPro" id="IPR000531">
    <property type="entry name" value="Beta-barrel_TonB"/>
</dbReference>
<dbReference type="Pfam" id="PF00593">
    <property type="entry name" value="TonB_dep_Rec_b-barrel"/>
    <property type="match status" value="1"/>
</dbReference>
<dbReference type="PANTHER" id="PTHR47234">
    <property type="match status" value="1"/>
</dbReference>
<dbReference type="Proteomes" id="UP000546200">
    <property type="component" value="Unassembled WGS sequence"/>
</dbReference>
<dbReference type="PANTHER" id="PTHR47234:SF2">
    <property type="entry name" value="TONB-DEPENDENT RECEPTOR"/>
    <property type="match status" value="1"/>
</dbReference>
<keyword evidence="10" id="KW-1185">Reference proteome</keyword>
<keyword evidence="2 4" id="KW-0472">Membrane</keyword>
<keyword evidence="4" id="KW-0798">TonB box</keyword>
<sequence>MRRSILCSTTGLTTLAFVGLMASTAPAYAQATDTSGQQSQIPSTSQQEGQQAGAAATTSTAPTETPAAAAQEGLGGQQVPADAGSDQEVVVTGSRIARPSVDNAQPTTTLSAATLNNRGYQDVARAINELPGFSVPDSSLVGGQGNGFGVGQSFVNLYALGSQRTLTLVNGRRFVGANPATVFSSAGAGTQVDLNTIPTKLIERVETVSIGGAPIYGADAIAGTVNIILRKDFSGIDLDGQAGISQQGDLGNQRIRGLFGTNFGDGRGNITVNVEYNHDAGLLGNRRDIVRRQLGFVAPGDPDSPFSQVLVGNTRTYLGTTGGVAFIRDAGRLVPAAPGGTTSVIRNAAGQIVAFDPSGNLTPFNIGTPTSDPTTFLGGDNLNFADITNLRVTDDRLNAVVLGHYDLTDGIEVFGEGWVSKNWATNLADQPNYNTSFFSQSAPGSFDVNGNFIFKLNNPFLTQQARDVIRANLAAAGLPSGDDANFYVGRANVDLTSGVSKLNQGTYRLVGGFRGDFQFNGHKWTWEASANYGRTNSRSVIPSIVEPNLRRALNVGRDASGNIVCLPFNPDPNDPTQPPLVRTDPNSPPFGQQYNGTISTTCAPLNLFGNGAPSQAARDYVTTNATTYAITSQRDFLATLTGSLLTLPGGDLGVSVGYENRREYSRFSPDAFYTTPLGRSIPINGLRGSYTTNEVFGEIRAPLIGRDQNIPLIEELEVNAAGRYVDNSAVGGAFTWTAGGRWAPISGVAVRGNFTKAIRAPAVTELFAANQPAFDGGFDPCDVQNVNGGPNPATRIANCTAAGLPPSAEFSSLVNSVSIPINVIGNRNLENETANSWTVGGVITPSFVRGFSLSVDYININLRNTIVSSSAEDVLRGCYDATTYPDNFYCGLVTRDTTPGENFGQVLTLDEPYINQGGQRFQALELEGGYRSRIGSLGTVNASVSYQHIIKQDSQISSDTPRTSTRGNIGSSVDKVNASVTLDTGPVSWFNQVVYTGPAKFDVEDAPNTRDVTGVGSFTVWNTALIMRASDRFDFRFNIDNVLAEKIPYPATAGSGALNTYYQGLVGRAFLVGAGFHF</sequence>
<dbReference type="GO" id="GO:0009279">
    <property type="term" value="C:cell outer membrane"/>
    <property type="evidence" value="ECO:0007669"/>
    <property type="project" value="UniProtKB-SubCell"/>
</dbReference>
<evidence type="ECO:0000256" key="2">
    <source>
        <dbReference type="ARBA" id="ARBA00023136"/>
    </source>
</evidence>
<name>A0A7W9BDP6_9SPHN</name>
<evidence type="ECO:0000256" key="5">
    <source>
        <dbReference type="SAM" id="MobiDB-lite"/>
    </source>
</evidence>
<evidence type="ECO:0000313" key="10">
    <source>
        <dbReference type="Proteomes" id="UP000546200"/>
    </source>
</evidence>
<accession>A0A7W9BDP6</accession>
<evidence type="ECO:0000259" key="7">
    <source>
        <dbReference type="Pfam" id="PF00593"/>
    </source>
</evidence>
<dbReference type="InterPro" id="IPR037066">
    <property type="entry name" value="Plug_dom_sf"/>
</dbReference>
<comment type="subcellular location">
    <subcellularLocation>
        <location evidence="1 4">Cell outer membrane</location>
    </subcellularLocation>
</comment>
<evidence type="ECO:0000313" key="9">
    <source>
        <dbReference type="EMBL" id="MBB5715320.1"/>
    </source>
</evidence>
<feature type="chain" id="PRO_5030580684" evidence="6">
    <location>
        <begin position="30"/>
        <end position="1078"/>
    </location>
</feature>
<feature type="domain" description="TonB-dependent receptor plug" evidence="8">
    <location>
        <begin position="102"/>
        <end position="224"/>
    </location>
</feature>
<gene>
    <name evidence="9" type="ORF">FHS94_002166</name>
</gene>
<feature type="compositionally biased region" description="Polar residues" evidence="5">
    <location>
        <begin position="31"/>
        <end position="42"/>
    </location>
</feature>
<dbReference type="InterPro" id="IPR036942">
    <property type="entry name" value="Beta-barrel_TonB_sf"/>
</dbReference>
<feature type="region of interest" description="Disordered" evidence="5">
    <location>
        <begin position="31"/>
        <end position="88"/>
    </location>
</feature>
<dbReference type="Pfam" id="PF07715">
    <property type="entry name" value="Plug"/>
    <property type="match status" value="1"/>
</dbReference>
<evidence type="ECO:0000256" key="1">
    <source>
        <dbReference type="ARBA" id="ARBA00004442"/>
    </source>
</evidence>
<dbReference type="AlphaFoldDB" id="A0A7W9BDP6"/>
<feature type="compositionally biased region" description="Low complexity" evidence="5">
    <location>
        <begin position="43"/>
        <end position="72"/>
    </location>
</feature>